<reference evidence="1 2" key="1">
    <citation type="submission" date="2024-01" db="EMBL/GenBank/DDBJ databases">
        <title>The genomes of 5 underutilized Papilionoideae crops provide insights into root nodulation and disease resistanc.</title>
        <authorList>
            <person name="Jiang F."/>
        </authorList>
    </citation>
    <scope>NUCLEOTIDE SEQUENCE [LARGE SCALE GENOMIC DNA]</scope>
    <source>
        <strain evidence="1">LVBAO_FW01</strain>
        <tissue evidence="1">Leaves</tissue>
    </source>
</reference>
<dbReference type="Proteomes" id="UP001367508">
    <property type="component" value="Unassembled WGS sequence"/>
</dbReference>
<comment type="caution">
    <text evidence="1">The sequence shown here is derived from an EMBL/GenBank/DDBJ whole genome shotgun (WGS) entry which is preliminary data.</text>
</comment>
<accession>A0AAN9LLR2</accession>
<organism evidence="1 2">
    <name type="scientific">Canavalia gladiata</name>
    <name type="common">Sword bean</name>
    <name type="synonym">Dolichos gladiatus</name>
    <dbReference type="NCBI Taxonomy" id="3824"/>
    <lineage>
        <taxon>Eukaryota</taxon>
        <taxon>Viridiplantae</taxon>
        <taxon>Streptophyta</taxon>
        <taxon>Embryophyta</taxon>
        <taxon>Tracheophyta</taxon>
        <taxon>Spermatophyta</taxon>
        <taxon>Magnoliopsida</taxon>
        <taxon>eudicotyledons</taxon>
        <taxon>Gunneridae</taxon>
        <taxon>Pentapetalae</taxon>
        <taxon>rosids</taxon>
        <taxon>fabids</taxon>
        <taxon>Fabales</taxon>
        <taxon>Fabaceae</taxon>
        <taxon>Papilionoideae</taxon>
        <taxon>50 kb inversion clade</taxon>
        <taxon>NPAAA clade</taxon>
        <taxon>indigoferoid/millettioid clade</taxon>
        <taxon>Phaseoleae</taxon>
        <taxon>Canavalia</taxon>
    </lineage>
</organism>
<dbReference type="AlphaFoldDB" id="A0AAN9LLR2"/>
<name>A0AAN9LLR2_CANGL</name>
<evidence type="ECO:0000313" key="1">
    <source>
        <dbReference type="EMBL" id="KAK7338281.1"/>
    </source>
</evidence>
<proteinExistence type="predicted"/>
<protein>
    <submittedName>
        <fullName evidence="1">Uncharacterized protein</fullName>
    </submittedName>
</protein>
<sequence length="210" mass="23934">MESQLGVDPPTVARRVQGCLKSNLQLQSDDGKKNLSFEGYPPRLVLEQQRGPLERKLPAYLWFGYTDSDYPRSWSLVTALGLKEHKWPSLRIPIQLFDVSAWSIVYGSNAIKKNHWPSFRFATYKAIQVWTRGEPNVLVYLKSRVHSGLRCSTELPSSSLSSCWNTMGSYKIPSDFILITLPKYFSLIVFSLWSMISQLIQPLNSIGSIM</sequence>
<dbReference type="EMBL" id="JAYMYQ010000004">
    <property type="protein sequence ID" value="KAK7338281.1"/>
    <property type="molecule type" value="Genomic_DNA"/>
</dbReference>
<gene>
    <name evidence="1" type="ORF">VNO77_18885</name>
</gene>
<keyword evidence="2" id="KW-1185">Reference proteome</keyword>
<evidence type="ECO:0000313" key="2">
    <source>
        <dbReference type="Proteomes" id="UP001367508"/>
    </source>
</evidence>